<evidence type="ECO:0000259" key="4">
    <source>
        <dbReference type="Pfam" id="PF13205"/>
    </source>
</evidence>
<dbReference type="STRING" id="249352.SAMN05444395_102397"/>
<sequence>MKIKNLLSASAIAMVVLFTSCSDDENTQSSPAPVPTVALTSPLTSDTNVARNKVVSVNFSVQMDASSINTTTFTLKQAGTPVLGTVSYSGTTAKFVPITVLAANTLYTATVTTGVKSAEGIAIRANKQWDFTTTATVAAGLKAVSLGSAGNYVILAKTTITNVPTSVITGDLGLSPAATSYITGFSLTDFTGYAKAAQVTGKVFAADMVSPTSTNLTTAVENMITAYNDAAGRPSPNFLELGTGNIGGKTLTPGLYKWTSAVTVPSNITISGSADDVWIFQISGDLAMSAATRVILQGGAKASNIFWQVAGQATFGSTSHFEGIILSKTGVTFRTGASFYGRALAQTAVILDGNTVVQPQ</sequence>
<dbReference type="AlphaFoldDB" id="A0A167Y026"/>
<protein>
    <recommendedName>
        <fullName evidence="4">SbsA Ig-like domain-containing protein</fullName>
    </recommendedName>
</protein>
<name>A0A167Y026_9FLAO</name>
<dbReference type="Pfam" id="PF11999">
    <property type="entry name" value="Ice_binding"/>
    <property type="match status" value="1"/>
</dbReference>
<keyword evidence="6" id="KW-1185">Reference proteome</keyword>
<dbReference type="InterPro" id="IPR014755">
    <property type="entry name" value="Cu-Rt/internalin_Ig-like"/>
</dbReference>
<evidence type="ECO:0000313" key="5">
    <source>
        <dbReference type="EMBL" id="OAB28878.1"/>
    </source>
</evidence>
<feature type="domain" description="SbsA Ig-like" evidence="4">
    <location>
        <begin position="35"/>
        <end position="133"/>
    </location>
</feature>
<keyword evidence="2 3" id="KW-0732">Signal</keyword>
<accession>A0A167Y026</accession>
<reference evidence="5 6" key="1">
    <citation type="submission" date="2016-03" db="EMBL/GenBank/DDBJ databases">
        <title>Draft genome sequence of Flavobacterium fryxellicola DSM 16209.</title>
        <authorList>
            <person name="Shin S.-K."/>
            <person name="Yi H."/>
        </authorList>
    </citation>
    <scope>NUCLEOTIDE SEQUENCE [LARGE SCALE GENOMIC DNA]</scope>
    <source>
        <strain evidence="5 6">DSM 16209</strain>
    </source>
</reference>
<evidence type="ECO:0000256" key="3">
    <source>
        <dbReference type="SAM" id="SignalP"/>
    </source>
</evidence>
<dbReference type="RefSeq" id="WP_066077877.1">
    <property type="nucleotide sequence ID" value="NZ_FRDK01000002.1"/>
</dbReference>
<evidence type="ECO:0000256" key="2">
    <source>
        <dbReference type="ARBA" id="ARBA00022729"/>
    </source>
</evidence>
<comment type="similarity">
    <text evidence="1">Belongs to the ice-binding protein family.</text>
</comment>
<evidence type="ECO:0000256" key="1">
    <source>
        <dbReference type="ARBA" id="ARBA00005445"/>
    </source>
</evidence>
<dbReference type="PROSITE" id="PS51257">
    <property type="entry name" value="PROKAR_LIPOPROTEIN"/>
    <property type="match status" value="1"/>
</dbReference>
<dbReference type="InterPro" id="IPR021884">
    <property type="entry name" value="Ice-bd_prot"/>
</dbReference>
<feature type="chain" id="PRO_5007894531" description="SbsA Ig-like domain-containing protein" evidence="3">
    <location>
        <begin position="23"/>
        <end position="360"/>
    </location>
</feature>
<dbReference type="Gene3D" id="2.60.40.1220">
    <property type="match status" value="1"/>
</dbReference>
<comment type="caution">
    <text evidence="5">The sequence shown here is derived from an EMBL/GenBank/DDBJ whole genome shotgun (WGS) entry which is preliminary data.</text>
</comment>
<gene>
    <name evidence="5" type="ORF">FBFR_05310</name>
</gene>
<proteinExistence type="inferred from homology"/>
<evidence type="ECO:0000313" key="6">
    <source>
        <dbReference type="Proteomes" id="UP000077164"/>
    </source>
</evidence>
<organism evidence="5 6">
    <name type="scientific">Flavobacterium fryxellicola</name>
    <dbReference type="NCBI Taxonomy" id="249352"/>
    <lineage>
        <taxon>Bacteria</taxon>
        <taxon>Pseudomonadati</taxon>
        <taxon>Bacteroidota</taxon>
        <taxon>Flavobacteriia</taxon>
        <taxon>Flavobacteriales</taxon>
        <taxon>Flavobacteriaceae</taxon>
        <taxon>Flavobacterium</taxon>
    </lineage>
</organism>
<dbReference type="Proteomes" id="UP000077164">
    <property type="component" value="Unassembled WGS sequence"/>
</dbReference>
<dbReference type="OrthoDB" id="2082707at2"/>
<dbReference type="EMBL" id="LVJE01000010">
    <property type="protein sequence ID" value="OAB28878.1"/>
    <property type="molecule type" value="Genomic_DNA"/>
</dbReference>
<dbReference type="InterPro" id="IPR032812">
    <property type="entry name" value="SbsA_Ig"/>
</dbReference>
<dbReference type="Pfam" id="PF13205">
    <property type="entry name" value="Big_5"/>
    <property type="match status" value="1"/>
</dbReference>
<feature type="signal peptide" evidence="3">
    <location>
        <begin position="1"/>
        <end position="22"/>
    </location>
</feature>